<dbReference type="GO" id="GO:0008168">
    <property type="term" value="F:methyltransferase activity"/>
    <property type="evidence" value="ECO:0007669"/>
    <property type="project" value="UniProtKB-KW"/>
</dbReference>
<protein>
    <recommendedName>
        <fullName evidence="2">tRNA(Phe) 7-[(3-amino-3-carboxypropyl)-4-demethylwyosine(37)-N(4)]-methyltransferase</fullName>
        <ecNumber evidence="2">2.1.1.282</ecNumber>
    </recommendedName>
    <alternativeName>
        <fullName evidence="7">tRNA(Phe) 7-((3-amino-3-carboxypropyl)-4-demethylwyosine(37)-N(4))-methyltransferase</fullName>
    </alternativeName>
</protein>
<reference evidence="11 12" key="1">
    <citation type="submission" date="2013-07" db="EMBL/GenBank/DDBJ databases">
        <authorList>
            <person name="Stoco P.H."/>
            <person name="Wagner G."/>
            <person name="Gerber A."/>
            <person name="Zaha A."/>
            <person name="Thompson C."/>
            <person name="Bartholomeu D.C."/>
            <person name="Luckemeyer D.D."/>
            <person name="Bahia D."/>
            <person name="Loreto E."/>
            <person name="Prestes E.B."/>
            <person name="Lima F.M."/>
            <person name="Rodrigues-Luiz G."/>
            <person name="Vallejo G.A."/>
            <person name="Filho J.F."/>
            <person name="Monteiro K.M."/>
            <person name="Tyler K.M."/>
            <person name="de Almeida L.G."/>
            <person name="Ortiz M.F."/>
            <person name="Siervo M.A."/>
            <person name="de Moraes M.H."/>
            <person name="Cunha O.L."/>
            <person name="Mendonca-Neto R."/>
            <person name="Silva R."/>
            <person name="Teixeira S.M."/>
            <person name="Murta S.M."/>
            <person name="Sincero T.C."/>
            <person name="Mendes T.A."/>
            <person name="Urmenyi T.P."/>
            <person name="Silva V.G."/>
            <person name="da Rocha W.D."/>
            <person name="Andersson B."/>
            <person name="Romanha A.J."/>
            <person name="Steindel M."/>
            <person name="de Vasconcelos A.T."/>
            <person name="Grisard E.C."/>
        </authorList>
    </citation>
    <scope>NUCLEOTIDE SEQUENCE [LARGE SCALE GENOMIC DNA]</scope>
    <source>
        <strain evidence="11 12">SC58</strain>
    </source>
</reference>
<dbReference type="OrthoDB" id="263283at2759"/>
<evidence type="ECO:0000256" key="4">
    <source>
        <dbReference type="ARBA" id="ARBA00022679"/>
    </source>
</evidence>
<comment type="similarity">
    <text evidence="1">Belongs to the TYW3 family.</text>
</comment>
<keyword evidence="12" id="KW-1185">Reference proteome</keyword>
<evidence type="ECO:0000256" key="1">
    <source>
        <dbReference type="ARBA" id="ARBA00008569"/>
    </source>
</evidence>
<accession>A0A061J2T8</accession>
<dbReference type="PANTHER" id="PTHR48418:SF1">
    <property type="entry name" value="TRNA WYBUTOSINE-SYNTHESIZING PROTEIN 3"/>
    <property type="match status" value="1"/>
</dbReference>
<name>A0A061J2T8_TRYRA</name>
<feature type="region of interest" description="Disordered" evidence="9">
    <location>
        <begin position="1"/>
        <end position="34"/>
    </location>
</feature>
<dbReference type="Proteomes" id="UP000031737">
    <property type="component" value="Unassembled WGS sequence"/>
</dbReference>
<dbReference type="EC" id="2.1.1.282" evidence="2"/>
<evidence type="ECO:0000256" key="9">
    <source>
        <dbReference type="SAM" id="MobiDB-lite"/>
    </source>
</evidence>
<dbReference type="PANTHER" id="PTHR48418">
    <property type="entry name" value="TRNA WYBUTOSINE-SYNTHESIZING PROTEIN 3"/>
    <property type="match status" value="1"/>
</dbReference>
<evidence type="ECO:0000256" key="2">
    <source>
        <dbReference type="ARBA" id="ARBA00012750"/>
    </source>
</evidence>
<dbReference type="Gene3D" id="3.30.1960.10">
    <property type="entry name" value="tRNA wybutosine-synthesizing-like"/>
    <property type="match status" value="1"/>
</dbReference>
<evidence type="ECO:0000313" key="12">
    <source>
        <dbReference type="Proteomes" id="UP000031737"/>
    </source>
</evidence>
<evidence type="ECO:0000256" key="8">
    <source>
        <dbReference type="ARBA" id="ARBA00049202"/>
    </source>
</evidence>
<keyword evidence="5" id="KW-0949">S-adenosyl-L-methionine</keyword>
<proteinExistence type="inferred from homology"/>
<evidence type="ECO:0000256" key="6">
    <source>
        <dbReference type="ARBA" id="ARBA00022694"/>
    </source>
</evidence>
<evidence type="ECO:0000256" key="7">
    <source>
        <dbReference type="ARBA" id="ARBA00030554"/>
    </source>
</evidence>
<evidence type="ECO:0000256" key="3">
    <source>
        <dbReference type="ARBA" id="ARBA00022603"/>
    </source>
</evidence>
<dbReference type="InterPro" id="IPR036602">
    <property type="entry name" value="tRNA_yW-synthesising-like_sf"/>
</dbReference>
<comment type="catalytic activity">
    <reaction evidence="8">
        <text>4-demethyl-7-[(3S)-3-amino-3-carboxypropyl]wyosine(37) in tRNA(Phe) + S-adenosyl-L-methionine = 7-[(3S)-3-amino-3-carboxypropyl]wyosine(37) in tRNA(Phe) + S-adenosyl-L-homocysteine + H(+)</text>
        <dbReference type="Rhea" id="RHEA:36635"/>
        <dbReference type="Rhea" id="RHEA-COMP:10378"/>
        <dbReference type="Rhea" id="RHEA-COMP:10379"/>
        <dbReference type="ChEBI" id="CHEBI:15378"/>
        <dbReference type="ChEBI" id="CHEBI:57856"/>
        <dbReference type="ChEBI" id="CHEBI:59789"/>
        <dbReference type="ChEBI" id="CHEBI:73543"/>
        <dbReference type="ChEBI" id="CHEBI:73550"/>
        <dbReference type="EC" id="2.1.1.282"/>
    </reaction>
</comment>
<dbReference type="GO" id="GO:0008033">
    <property type="term" value="P:tRNA processing"/>
    <property type="evidence" value="ECO:0007669"/>
    <property type="project" value="UniProtKB-KW"/>
</dbReference>
<sequence>MQMGDEAAAVAVNTEVPAPPQKKQRQKKEWQRGADAQTTLLPHQCQEHKQSYLAKQQQCEKEFVAHKRQVMINLSSNACDHSPKGGVDPKCHPLMQLLNTHEDYVTTSSCSGRIALFHSVAIAENRGAAESAAAVKRGDKDALGWLVVKHEALTEREVEFLVHALCDGTGGSVVADAAGSAGMQHEEGQREGDLDGVWVREGVLRASALPDFGLVALKMEPFVMHVACRTMESAKRLLSAAAADAGFRNSGVTPPGKKIICGIRHAAGLGFDVPLVMDGVNYVMGQHAYVRRLLQMANAKMHSNDVRLRRLEAAVAARLVERGATEGQEGEEVKYCA</sequence>
<keyword evidence="4" id="KW-0808">Transferase</keyword>
<dbReference type="EMBL" id="AUPL01004731">
    <property type="protein sequence ID" value="ESL07577.1"/>
    <property type="molecule type" value="Genomic_DNA"/>
</dbReference>
<comment type="caution">
    <text evidence="11">The sequence shown here is derived from an EMBL/GenBank/DDBJ whole genome shotgun (WGS) entry which is preliminary data.</text>
</comment>
<dbReference type="GO" id="GO:0032259">
    <property type="term" value="P:methylation"/>
    <property type="evidence" value="ECO:0007669"/>
    <property type="project" value="UniProtKB-KW"/>
</dbReference>
<dbReference type="AlphaFoldDB" id="A0A061J2T8"/>
<dbReference type="SUPFAM" id="SSF111278">
    <property type="entry name" value="SSo0622-like"/>
    <property type="match status" value="1"/>
</dbReference>
<evidence type="ECO:0000256" key="5">
    <source>
        <dbReference type="ARBA" id="ARBA00022691"/>
    </source>
</evidence>
<evidence type="ECO:0000259" key="10">
    <source>
        <dbReference type="Pfam" id="PF02676"/>
    </source>
</evidence>
<dbReference type="Pfam" id="PF02676">
    <property type="entry name" value="TYW3"/>
    <property type="match status" value="1"/>
</dbReference>
<organism evidence="11 12">
    <name type="scientific">Trypanosoma rangeli SC58</name>
    <dbReference type="NCBI Taxonomy" id="429131"/>
    <lineage>
        <taxon>Eukaryota</taxon>
        <taxon>Discoba</taxon>
        <taxon>Euglenozoa</taxon>
        <taxon>Kinetoplastea</taxon>
        <taxon>Metakinetoplastina</taxon>
        <taxon>Trypanosomatida</taxon>
        <taxon>Trypanosomatidae</taxon>
        <taxon>Trypanosoma</taxon>
        <taxon>Herpetosoma</taxon>
    </lineage>
</organism>
<keyword evidence="6" id="KW-0819">tRNA processing</keyword>
<gene>
    <name evidence="11" type="ORF">TRSC58_04731</name>
</gene>
<keyword evidence="3" id="KW-0489">Methyltransferase</keyword>
<feature type="domain" description="tRNA wybutosine-synthesizing protein" evidence="10">
    <location>
        <begin position="66"/>
        <end position="316"/>
    </location>
</feature>
<dbReference type="VEuPathDB" id="TriTrypDB:TRSC58_04731"/>
<dbReference type="InterPro" id="IPR003827">
    <property type="entry name" value="tRNA_yW-synthesising"/>
</dbReference>
<evidence type="ECO:0000313" key="11">
    <source>
        <dbReference type="EMBL" id="ESL07577.1"/>
    </source>
</evidence>